<dbReference type="EMBL" id="ACLA01000005">
    <property type="protein sequence ID" value="EEQ49323.1"/>
    <property type="molecule type" value="Genomic_DNA"/>
</dbReference>
<evidence type="ECO:0000256" key="2">
    <source>
        <dbReference type="ARBA" id="ARBA00022679"/>
    </source>
</evidence>
<dbReference type="InterPro" id="IPR018485">
    <property type="entry name" value="FGGY_C"/>
</dbReference>
<evidence type="ECO:0000256" key="3">
    <source>
        <dbReference type="ARBA" id="ARBA00022777"/>
    </source>
</evidence>
<keyword evidence="2 4" id="KW-0808">Transferase</keyword>
<dbReference type="CDD" id="cd00366">
    <property type="entry name" value="ASKHA_NBD_FGGY"/>
    <property type="match status" value="1"/>
</dbReference>
<dbReference type="Pfam" id="PF00370">
    <property type="entry name" value="FGGY_N"/>
    <property type="match status" value="1"/>
</dbReference>
<dbReference type="STRING" id="638302.HMPREF0908_0391"/>
<dbReference type="Pfam" id="PF02782">
    <property type="entry name" value="FGGY_C"/>
    <property type="match status" value="1"/>
</dbReference>
<keyword evidence="8" id="KW-1185">Reference proteome</keyword>
<dbReference type="PANTHER" id="PTHR43095">
    <property type="entry name" value="SUGAR KINASE"/>
    <property type="match status" value="1"/>
</dbReference>
<name>C4V1J7_9FIRM</name>
<evidence type="ECO:0000259" key="5">
    <source>
        <dbReference type="Pfam" id="PF00370"/>
    </source>
</evidence>
<gene>
    <name evidence="7" type="ORF">HMPREF0908_0391</name>
</gene>
<dbReference type="eggNOG" id="COG1070">
    <property type="taxonomic scope" value="Bacteria"/>
</dbReference>
<proteinExistence type="inferred from homology"/>
<feature type="domain" description="Carbohydrate kinase FGGY N-terminal" evidence="5">
    <location>
        <begin position="5"/>
        <end position="248"/>
    </location>
</feature>
<sequence length="504" mass="55136">MKKALMIGIDTGSSSTKVSLFDVEGQLVRESSFQMRITYPVADQAEIPLEELFRNIVQHLRELVKGYEDAIKGIGLSVASPTLVFFRRDLEALRPGIAYFDNRSKGEVTEAVARFGGAEAYFGRVGNNPSPSTCVAATVQWVRAHEPELWKETYKIGFLNSYLGGKFTGRLAVDPTVASYSGMVRVETAARWEREFLDLYGIDEAYLPEIAACMEPLGGLTEDVARSLNLPAGLPVAIGSADTAASSFALGVRRHGDVFQSMGTSEVAVFCLDRPDFSPAFMNRSHVIPGVWLANGAMSMAGGSIRWFLREFAPELSGERELEELACTAPPGANGVLYVPYLCGERSPIFDAQALGLFFGLTAGTSKADLARAVYEGLGHAMAQIYRIGTTRWNVFPPHVICIGGATRSDLSIHIRANMQNVTMRTVETSNAAAFGAAMMGGMAAGVFHDLWDVPVIENYRSYVEPDAETVQFYDGYQEIYEELYPALVDPMHHLSILRKKSTN</sequence>
<dbReference type="InterPro" id="IPR043129">
    <property type="entry name" value="ATPase_NBD"/>
</dbReference>
<dbReference type="OrthoDB" id="9805576at2"/>
<dbReference type="PIRSF" id="PIRSF000538">
    <property type="entry name" value="GlpK"/>
    <property type="match status" value="1"/>
</dbReference>
<dbReference type="AlphaFoldDB" id="C4V1J7"/>
<keyword evidence="3 4" id="KW-0418">Kinase</keyword>
<evidence type="ECO:0000313" key="8">
    <source>
        <dbReference type="Proteomes" id="UP000005309"/>
    </source>
</evidence>
<dbReference type="InterPro" id="IPR018484">
    <property type="entry name" value="FGGY_N"/>
</dbReference>
<dbReference type="HOGENOM" id="CLU_009281_3_3_9"/>
<dbReference type="Proteomes" id="UP000005309">
    <property type="component" value="Unassembled WGS sequence"/>
</dbReference>
<reference evidence="7 8" key="1">
    <citation type="submission" date="2009-04" db="EMBL/GenBank/DDBJ databases">
        <authorList>
            <person name="Qin X."/>
            <person name="Bachman B."/>
            <person name="Battles P."/>
            <person name="Bell A."/>
            <person name="Bess C."/>
            <person name="Bickham C."/>
            <person name="Chaboub L."/>
            <person name="Chen D."/>
            <person name="Coyle M."/>
            <person name="Deiros D.R."/>
            <person name="Dinh H."/>
            <person name="Forbes L."/>
            <person name="Fowler G."/>
            <person name="Francisco L."/>
            <person name="Fu Q."/>
            <person name="Gubbala S."/>
            <person name="Hale W."/>
            <person name="Han Y."/>
            <person name="Hemphill L."/>
            <person name="Highlander S.K."/>
            <person name="Hirani K."/>
            <person name="Hogues M."/>
            <person name="Jackson L."/>
            <person name="Jakkamsetti A."/>
            <person name="Javaid M."/>
            <person name="Jiang H."/>
            <person name="Korchina V."/>
            <person name="Kovar C."/>
            <person name="Lara F."/>
            <person name="Lee S."/>
            <person name="Mata R."/>
            <person name="Mathew T."/>
            <person name="Moen C."/>
            <person name="Morales K."/>
            <person name="Munidasa M."/>
            <person name="Nazareth L."/>
            <person name="Ngo R."/>
            <person name="Nguyen L."/>
            <person name="Okwuonu G."/>
            <person name="Ongeri F."/>
            <person name="Patil S."/>
            <person name="Petrosino J."/>
            <person name="Pham C."/>
            <person name="Pham P."/>
            <person name="Pu L.-L."/>
            <person name="Puazo M."/>
            <person name="Raj R."/>
            <person name="Reid J."/>
            <person name="Rouhana J."/>
            <person name="Saada N."/>
            <person name="Shang Y."/>
            <person name="Simmons D."/>
            <person name="Thornton R."/>
            <person name="Warren J."/>
            <person name="Weissenberger G."/>
            <person name="Zhang J."/>
            <person name="Zhang L."/>
            <person name="Zhou C."/>
            <person name="Zhu D."/>
            <person name="Muzny D."/>
            <person name="Worley K."/>
            <person name="Gibbs R."/>
        </authorList>
    </citation>
    <scope>NUCLEOTIDE SEQUENCE [LARGE SCALE GENOMIC DNA]</scope>
    <source>
        <strain evidence="7 8">ATCC 43531</strain>
    </source>
</reference>
<dbReference type="GO" id="GO:0016301">
    <property type="term" value="F:kinase activity"/>
    <property type="evidence" value="ECO:0007669"/>
    <property type="project" value="UniProtKB-KW"/>
</dbReference>
<evidence type="ECO:0000256" key="1">
    <source>
        <dbReference type="ARBA" id="ARBA00009156"/>
    </source>
</evidence>
<dbReference type="GO" id="GO:0005975">
    <property type="term" value="P:carbohydrate metabolic process"/>
    <property type="evidence" value="ECO:0007669"/>
    <property type="project" value="InterPro"/>
</dbReference>
<evidence type="ECO:0000256" key="4">
    <source>
        <dbReference type="RuleBase" id="RU003733"/>
    </source>
</evidence>
<comment type="similarity">
    <text evidence="1 4">Belongs to the FGGY kinase family.</text>
</comment>
<comment type="caution">
    <text evidence="7">The sequence shown here is derived from an EMBL/GenBank/DDBJ whole genome shotgun (WGS) entry which is preliminary data.</text>
</comment>
<evidence type="ECO:0000313" key="7">
    <source>
        <dbReference type="EMBL" id="EEQ49323.1"/>
    </source>
</evidence>
<accession>C4V1J7</accession>
<feature type="domain" description="Carbohydrate kinase FGGY C-terminal" evidence="6">
    <location>
        <begin position="261"/>
        <end position="445"/>
    </location>
</feature>
<protein>
    <submittedName>
        <fullName evidence="7">Carbohydrate kinase, FGGY family protein</fullName>
    </submittedName>
</protein>
<dbReference type="RefSeq" id="WP_006690655.1">
    <property type="nucleotide sequence ID" value="NZ_GG694007.1"/>
</dbReference>
<dbReference type="GO" id="GO:0016773">
    <property type="term" value="F:phosphotransferase activity, alcohol group as acceptor"/>
    <property type="evidence" value="ECO:0007669"/>
    <property type="project" value="InterPro"/>
</dbReference>
<dbReference type="InterPro" id="IPR050406">
    <property type="entry name" value="FGGY_Carb_Kinase"/>
</dbReference>
<dbReference type="InterPro" id="IPR000577">
    <property type="entry name" value="Carb_kinase_FGGY"/>
</dbReference>
<dbReference type="PROSITE" id="PS00445">
    <property type="entry name" value="FGGY_KINASES_2"/>
    <property type="match status" value="1"/>
</dbReference>
<dbReference type="Gene3D" id="3.30.420.40">
    <property type="match status" value="2"/>
</dbReference>
<organism evidence="7 8">
    <name type="scientific">Selenomonas flueggei ATCC 43531</name>
    <dbReference type="NCBI Taxonomy" id="638302"/>
    <lineage>
        <taxon>Bacteria</taxon>
        <taxon>Bacillati</taxon>
        <taxon>Bacillota</taxon>
        <taxon>Negativicutes</taxon>
        <taxon>Selenomonadales</taxon>
        <taxon>Selenomonadaceae</taxon>
        <taxon>Selenomonas</taxon>
    </lineage>
</organism>
<dbReference type="InterPro" id="IPR018483">
    <property type="entry name" value="Carb_kinase_FGGY_CS"/>
</dbReference>
<dbReference type="SUPFAM" id="SSF53067">
    <property type="entry name" value="Actin-like ATPase domain"/>
    <property type="match status" value="2"/>
</dbReference>
<evidence type="ECO:0000259" key="6">
    <source>
        <dbReference type="Pfam" id="PF02782"/>
    </source>
</evidence>